<dbReference type="InterPro" id="IPR025749">
    <property type="entry name" value="Sphingomyelin_synth-like_dom"/>
</dbReference>
<dbReference type="AlphaFoldDB" id="A0A1J5IL41"/>
<feature type="transmembrane region" description="Helical" evidence="1">
    <location>
        <begin position="135"/>
        <end position="154"/>
    </location>
</feature>
<evidence type="ECO:0000256" key="1">
    <source>
        <dbReference type="SAM" id="Phobius"/>
    </source>
</evidence>
<feature type="domain" description="Sphingomyelin synthase-like" evidence="2">
    <location>
        <begin position="115"/>
        <end position="175"/>
    </location>
</feature>
<keyword evidence="1" id="KW-1133">Transmembrane helix</keyword>
<dbReference type="STRING" id="1817892.AUK40_03245"/>
<feature type="transmembrane region" description="Helical" evidence="1">
    <location>
        <begin position="70"/>
        <end position="88"/>
    </location>
</feature>
<keyword evidence="1" id="KW-0472">Membrane</keyword>
<feature type="transmembrane region" description="Helical" evidence="1">
    <location>
        <begin position="108"/>
        <end position="128"/>
    </location>
</feature>
<evidence type="ECO:0000313" key="3">
    <source>
        <dbReference type="EMBL" id="OIP97443.1"/>
    </source>
</evidence>
<sequence>MVMLAAASLLTSWSEAAILLLFPHRVVSPDLILDALPYVQWCEYLADGTVLVSWAGFAVFALVSVRSRIPLFLFGLGLHYLLRAGLVLLTPLMSPLGTDGPWGLSPGIIPGMFPSGHVGSVFLCYLFVSWQGDKRLRAFFLLLVGVEIVSMLLARGHYSIDIAGGMLLSYSMVSFLRERDFSWLKPEVQG</sequence>
<gene>
    <name evidence="3" type="ORF">AUK40_03245</name>
</gene>
<evidence type="ECO:0000259" key="2">
    <source>
        <dbReference type="Pfam" id="PF14360"/>
    </source>
</evidence>
<dbReference type="Proteomes" id="UP000183245">
    <property type="component" value="Unassembled WGS sequence"/>
</dbReference>
<proteinExistence type="predicted"/>
<protein>
    <recommendedName>
        <fullName evidence="2">Sphingomyelin synthase-like domain-containing protein</fullName>
    </recommendedName>
</protein>
<comment type="caution">
    <text evidence="3">The sequence shown here is derived from an EMBL/GenBank/DDBJ whole genome shotgun (WGS) entry which is preliminary data.</text>
</comment>
<accession>A0A1J5IL41</accession>
<reference evidence="3 4" key="1">
    <citation type="journal article" date="2016" name="Environ. Microbiol.">
        <title>Genomic resolution of a cold subsurface aquifer community provides metabolic insights for novel microbes adapted to high CO concentrations.</title>
        <authorList>
            <person name="Probst A.J."/>
            <person name="Castelle C.J."/>
            <person name="Singh A."/>
            <person name="Brown C.T."/>
            <person name="Anantharaman K."/>
            <person name="Sharon I."/>
            <person name="Hug L.A."/>
            <person name="Burstein D."/>
            <person name="Emerson J.B."/>
            <person name="Thomas B.C."/>
            <person name="Banfield J.F."/>
        </authorList>
    </citation>
    <scope>NUCLEOTIDE SEQUENCE [LARGE SCALE GENOMIC DNA]</scope>
    <source>
        <strain evidence="3">CG2_30_54_11</strain>
    </source>
</reference>
<dbReference type="EMBL" id="MNZT01000056">
    <property type="protein sequence ID" value="OIP97443.1"/>
    <property type="molecule type" value="Genomic_DNA"/>
</dbReference>
<evidence type="ECO:0000313" key="4">
    <source>
        <dbReference type="Proteomes" id="UP000183245"/>
    </source>
</evidence>
<dbReference type="Gene3D" id="1.20.144.10">
    <property type="entry name" value="Phosphatidic acid phosphatase type 2/haloperoxidase"/>
    <property type="match status" value="1"/>
</dbReference>
<dbReference type="Pfam" id="PF14360">
    <property type="entry name" value="PAP2_C"/>
    <property type="match status" value="1"/>
</dbReference>
<organism evidence="3 4">
    <name type="scientific">Candidatus Wirthbacteria bacterium CG2_30_54_11</name>
    <dbReference type="NCBI Taxonomy" id="1817892"/>
    <lineage>
        <taxon>Bacteria</taxon>
        <taxon>Candidatus Wirthbacteria</taxon>
    </lineage>
</organism>
<feature type="transmembrane region" description="Helical" evidence="1">
    <location>
        <begin position="44"/>
        <end position="63"/>
    </location>
</feature>
<keyword evidence="1" id="KW-0812">Transmembrane</keyword>
<name>A0A1J5IL41_9BACT</name>